<dbReference type="AlphaFoldDB" id="A0A9Q8PCI0"/>
<dbReference type="GeneID" id="71989967"/>
<dbReference type="RefSeq" id="XP_047764301.1">
    <property type="nucleotide sequence ID" value="XM_047909237.1"/>
</dbReference>
<dbReference type="KEGG" id="ffu:CLAFUR5_10089"/>
<proteinExistence type="predicted"/>
<keyword evidence="2" id="KW-1185">Reference proteome</keyword>
<reference evidence="1" key="1">
    <citation type="submission" date="2021-12" db="EMBL/GenBank/DDBJ databases">
        <authorList>
            <person name="Zaccaron A."/>
            <person name="Stergiopoulos I."/>
        </authorList>
    </citation>
    <scope>NUCLEOTIDE SEQUENCE</scope>
    <source>
        <strain evidence="1">Race5_Kim</strain>
    </source>
</reference>
<accession>A0A9Q8PCI0</accession>
<reference evidence="1" key="2">
    <citation type="journal article" date="2022" name="Microb. Genom.">
        <title>A chromosome-scale genome assembly of the tomato pathogen Cladosporium fulvum reveals a compartmentalized genome architecture and the presence of a dispensable chromosome.</title>
        <authorList>
            <person name="Zaccaron A.Z."/>
            <person name="Chen L.H."/>
            <person name="Samaras A."/>
            <person name="Stergiopoulos I."/>
        </authorList>
    </citation>
    <scope>NUCLEOTIDE SEQUENCE</scope>
    <source>
        <strain evidence="1">Race5_Kim</strain>
    </source>
</reference>
<sequence>MKTINLNGDAAITVGDDPNTQILIYASSAVLAQASPQFAALWQTSEIVTDLYFPNDSPVAFACLIMILHRCHDGSTLLEPAQMIDFATIALNYGCVDKVKGTPGLFPPETMMRYIARDAEAVRNLAVSAYLLDCPELFEKYTRLLLLTTESTLALATSTIGKMVPVAVWFFHHNLLKAVADVGLDDLGGNNLQTMFTKIYDLQYPKLGTQAHCGECYSHKYPHGGESWDKIKEVLHENCVGLCLDCVLRERVDVASDEADGYVQILDS</sequence>
<dbReference type="Proteomes" id="UP000756132">
    <property type="component" value="Chromosome 7"/>
</dbReference>
<protein>
    <recommendedName>
        <fullName evidence="3">BTB domain-containing protein</fullName>
    </recommendedName>
</protein>
<gene>
    <name evidence="1" type="ORF">CLAFUR5_10089</name>
</gene>
<dbReference type="EMBL" id="CP090169">
    <property type="protein sequence ID" value="UJO19935.1"/>
    <property type="molecule type" value="Genomic_DNA"/>
</dbReference>
<evidence type="ECO:0000313" key="2">
    <source>
        <dbReference type="Proteomes" id="UP000756132"/>
    </source>
</evidence>
<dbReference type="OrthoDB" id="10482764at2759"/>
<evidence type="ECO:0008006" key="3">
    <source>
        <dbReference type="Google" id="ProtNLM"/>
    </source>
</evidence>
<evidence type="ECO:0000313" key="1">
    <source>
        <dbReference type="EMBL" id="UJO19935.1"/>
    </source>
</evidence>
<organism evidence="1 2">
    <name type="scientific">Passalora fulva</name>
    <name type="common">Tomato leaf mold</name>
    <name type="synonym">Cladosporium fulvum</name>
    <dbReference type="NCBI Taxonomy" id="5499"/>
    <lineage>
        <taxon>Eukaryota</taxon>
        <taxon>Fungi</taxon>
        <taxon>Dikarya</taxon>
        <taxon>Ascomycota</taxon>
        <taxon>Pezizomycotina</taxon>
        <taxon>Dothideomycetes</taxon>
        <taxon>Dothideomycetidae</taxon>
        <taxon>Mycosphaerellales</taxon>
        <taxon>Mycosphaerellaceae</taxon>
        <taxon>Fulvia</taxon>
    </lineage>
</organism>
<name>A0A9Q8PCI0_PASFU</name>